<dbReference type="InterPro" id="IPR003607">
    <property type="entry name" value="HD/PDEase_dom"/>
</dbReference>
<reference evidence="3 4" key="2">
    <citation type="submission" date="2018-12" db="EMBL/GenBank/DDBJ databases">
        <title>Genomic insights into the evolutionary origins and pathogenicity of five Vibrio parahaemolyticus strains isolated from the shrimp with acute hepatopancreatic necrosis disease (AHPND).</title>
        <authorList>
            <person name="Yang Q."/>
            <person name="Dong X."/>
            <person name="Xie G."/>
            <person name="Fu S."/>
            <person name="Zou P."/>
            <person name="Sun J."/>
            <person name="Wang Y."/>
            <person name="Huang J."/>
        </authorList>
    </citation>
    <scope>NUCLEOTIDE SEQUENCE [LARGE SCALE GENOMIC DNA]</scope>
    <source>
        <strain evidence="3 4">20160303005-1</strain>
        <plasmid evidence="3">pVPSD2016-2</plasmid>
        <plasmid evidence="4">pvpsd2016-2</plasmid>
    </source>
</reference>
<evidence type="ECO:0000259" key="1">
    <source>
        <dbReference type="SMART" id="SM00471"/>
    </source>
</evidence>
<sequence>MSNSNYGFLALALRQRLIKRWSLMHSVQPESVLEHSATVTLLALLAGHVANQKGNKVDLAKMLSHAALHDVAEVLCQDVVTPVKKANDTLAREFERLEKAAEEQLIHTLPLELQGAVAEAFAPGGYEQQLVKACDTYAAYIKCKLEVAAGNALEFQDALDKMIGVVSQLKSDFPEIEAIDQWFGAGLNLSVDKLLSCSDDEGCYIKFVTDQRPGEPDILAGNEQSDLILTDLEGKELKRIKPTAPWTHETLSMLTISSEWARMGVEAYLGKQWVGSTEV</sequence>
<dbReference type="GeneID" id="83585759"/>
<dbReference type="RefSeq" id="WP_014386768.1">
    <property type="nucleotide sequence ID" value="NZ_CP034301.1"/>
</dbReference>
<geneLocation type="plasmid" evidence="4">
    <name>pvpsd2016-2</name>
</geneLocation>
<protein>
    <submittedName>
        <fullName evidence="3">5'-deoxynucleotidase</fullName>
        <ecNumber evidence="3">3.1.3.89</ecNumber>
    </submittedName>
    <submittedName>
        <fullName evidence="2">5'-nucleotidase</fullName>
    </submittedName>
</protein>
<evidence type="ECO:0000313" key="3">
    <source>
        <dbReference type="EMBL" id="QHH13079.1"/>
    </source>
</evidence>
<dbReference type="SMART" id="SM00471">
    <property type="entry name" value="HDc"/>
    <property type="match status" value="1"/>
</dbReference>
<dbReference type="Gene3D" id="1.10.3210.10">
    <property type="entry name" value="Hypothetical protein af1432"/>
    <property type="match status" value="1"/>
</dbReference>
<dbReference type="GO" id="GO:0002953">
    <property type="term" value="F:5'-deoxynucleotidase activity"/>
    <property type="evidence" value="ECO:0007669"/>
    <property type="project" value="UniProtKB-EC"/>
</dbReference>
<dbReference type="SUPFAM" id="SSF109604">
    <property type="entry name" value="HD-domain/PDEase-like"/>
    <property type="match status" value="1"/>
</dbReference>
<dbReference type="AlphaFoldDB" id="A0A0C5H1B3"/>
<dbReference type="NCBIfam" id="NF003009">
    <property type="entry name" value="PRK03826.1"/>
    <property type="match status" value="1"/>
</dbReference>
<evidence type="ECO:0000313" key="4">
    <source>
        <dbReference type="Proteomes" id="UP000464718"/>
    </source>
</evidence>
<dbReference type="EMBL" id="KP688397">
    <property type="protein sequence ID" value="AJP18300.1"/>
    <property type="molecule type" value="Genomic_DNA"/>
</dbReference>
<evidence type="ECO:0000313" key="2">
    <source>
        <dbReference type="EMBL" id="AJP18300.1"/>
    </source>
</evidence>
<proteinExistence type="predicted"/>
<dbReference type="Pfam" id="PF12917">
    <property type="entry name" value="YfbR-like"/>
    <property type="match status" value="1"/>
</dbReference>
<keyword evidence="2" id="KW-0614">Plasmid</keyword>
<organism evidence="2">
    <name type="scientific">Vibrio parahaemolyticus</name>
    <dbReference type="NCBI Taxonomy" id="670"/>
    <lineage>
        <taxon>Bacteria</taxon>
        <taxon>Pseudomonadati</taxon>
        <taxon>Pseudomonadota</taxon>
        <taxon>Gammaproteobacteria</taxon>
        <taxon>Vibrionales</taxon>
        <taxon>Vibrionaceae</taxon>
        <taxon>Vibrio</taxon>
    </lineage>
</organism>
<name>A0A0C5H1B3_VIBPH</name>
<accession>A0A0C5H1B3</accession>
<dbReference type="EMBL" id="CP034301">
    <property type="protein sequence ID" value="QHH13079.1"/>
    <property type="molecule type" value="Genomic_DNA"/>
</dbReference>
<feature type="domain" description="HD/PDEase" evidence="1">
    <location>
        <begin position="28"/>
        <end position="149"/>
    </location>
</feature>
<dbReference type="EC" id="3.1.3.89" evidence="3"/>
<reference evidence="2" key="1">
    <citation type="journal article" date="2015" name="Antimicrob. Agents Chemother.">
        <title>Complete nucleotide sequence of a conjugative plasmid carrying bla(PER-1).</title>
        <authorList>
            <person name="Li R."/>
            <person name="Wong M.H."/>
            <person name="Zhou Y."/>
            <person name="Chan E.W."/>
            <person name="Chen S."/>
        </authorList>
    </citation>
    <scope>NUCLEOTIDE SEQUENCE</scope>
    <source>
        <strain evidence="2">V36</strain>
        <plasmid evidence="2">pVPH1</plasmid>
    </source>
</reference>
<gene>
    <name evidence="3" type="ORF">EHC69_27870</name>
    <name evidence="2" type="ORF">pVPH1_0128</name>
</gene>
<keyword evidence="3" id="KW-0378">Hydrolase</keyword>
<geneLocation type="plasmid" evidence="2">
    <name>pVPH1</name>
</geneLocation>
<dbReference type="Proteomes" id="UP000464718">
    <property type="component" value="Plasmid pvpsd2016-2"/>
</dbReference>
<geneLocation type="plasmid" evidence="3">
    <name>pVPSD2016-2</name>
</geneLocation>